<evidence type="ECO:0000313" key="4">
    <source>
        <dbReference type="EMBL" id="PNX78124.1"/>
    </source>
</evidence>
<gene>
    <name evidence="4" type="ORF">L195_g034099</name>
</gene>
<evidence type="ECO:0000313" key="5">
    <source>
        <dbReference type="Proteomes" id="UP000236291"/>
    </source>
</evidence>
<dbReference type="Pfam" id="PF04195">
    <property type="entry name" value="Transposase_28"/>
    <property type="match status" value="1"/>
</dbReference>
<dbReference type="EMBL" id="ASHM01033523">
    <property type="protein sequence ID" value="PNX78124.1"/>
    <property type="molecule type" value="Genomic_DNA"/>
</dbReference>
<feature type="compositionally biased region" description="Low complexity" evidence="2">
    <location>
        <begin position="262"/>
        <end position="275"/>
    </location>
</feature>
<organism evidence="4 5">
    <name type="scientific">Trifolium pratense</name>
    <name type="common">Red clover</name>
    <dbReference type="NCBI Taxonomy" id="57577"/>
    <lineage>
        <taxon>Eukaryota</taxon>
        <taxon>Viridiplantae</taxon>
        <taxon>Streptophyta</taxon>
        <taxon>Embryophyta</taxon>
        <taxon>Tracheophyta</taxon>
        <taxon>Spermatophyta</taxon>
        <taxon>Magnoliopsida</taxon>
        <taxon>eudicotyledons</taxon>
        <taxon>Gunneridae</taxon>
        <taxon>Pentapetalae</taxon>
        <taxon>rosids</taxon>
        <taxon>fabids</taxon>
        <taxon>Fabales</taxon>
        <taxon>Fabaceae</taxon>
        <taxon>Papilionoideae</taxon>
        <taxon>50 kb inversion clade</taxon>
        <taxon>NPAAA clade</taxon>
        <taxon>Hologalegina</taxon>
        <taxon>IRL clade</taxon>
        <taxon>Trifolieae</taxon>
        <taxon>Trifolium</taxon>
    </lineage>
</organism>
<dbReference type="ExpressionAtlas" id="A0A2K3LHW2">
    <property type="expression patterns" value="baseline"/>
</dbReference>
<dbReference type="Proteomes" id="UP000236291">
    <property type="component" value="Unassembled WGS sequence"/>
</dbReference>
<keyword evidence="1" id="KW-0175">Coiled coil</keyword>
<proteinExistence type="predicted"/>
<feature type="domain" description="Transposase (putative) gypsy type" evidence="3">
    <location>
        <begin position="5"/>
        <end position="67"/>
    </location>
</feature>
<comment type="caution">
    <text evidence="4">The sequence shown here is derived from an EMBL/GenBank/DDBJ whole genome shotgun (WGS) entry which is preliminary data.</text>
</comment>
<dbReference type="PANTHER" id="PTHR31099">
    <property type="entry name" value="OS06G0165300 PROTEIN"/>
    <property type="match status" value="1"/>
</dbReference>
<reference evidence="4 5" key="1">
    <citation type="journal article" date="2014" name="Am. J. Bot.">
        <title>Genome assembly and annotation for red clover (Trifolium pratense; Fabaceae).</title>
        <authorList>
            <person name="Istvanek J."/>
            <person name="Jaros M."/>
            <person name="Krenek A."/>
            <person name="Repkova J."/>
        </authorList>
    </citation>
    <scope>NUCLEOTIDE SEQUENCE [LARGE SCALE GENOMIC DNA]</scope>
    <source>
        <strain evidence="5">cv. Tatra</strain>
        <tissue evidence="4">Young leaves</tissue>
    </source>
</reference>
<dbReference type="InterPro" id="IPR007321">
    <property type="entry name" value="Transposase_28"/>
</dbReference>
<evidence type="ECO:0000259" key="3">
    <source>
        <dbReference type="Pfam" id="PF04195"/>
    </source>
</evidence>
<name>A0A2K3LHW2_TRIPR</name>
<dbReference type="PANTHER" id="PTHR31099:SF49">
    <property type="entry name" value="MYOSIN HEAVY CHAIN-LIKE PROTEIN"/>
    <property type="match status" value="1"/>
</dbReference>
<evidence type="ECO:0000256" key="1">
    <source>
        <dbReference type="SAM" id="Coils"/>
    </source>
</evidence>
<accession>A0A2K3LHW2</accession>
<feature type="coiled-coil region" evidence="1">
    <location>
        <begin position="366"/>
        <end position="421"/>
    </location>
</feature>
<reference evidence="4 5" key="2">
    <citation type="journal article" date="2017" name="Front. Plant Sci.">
        <title>Gene Classification and Mining of Molecular Markers Useful in Red Clover (Trifolium pratense) Breeding.</title>
        <authorList>
            <person name="Istvanek J."/>
            <person name="Dluhosova J."/>
            <person name="Dluhos P."/>
            <person name="Patkova L."/>
            <person name="Nedelnik J."/>
            <person name="Repkova J."/>
        </authorList>
    </citation>
    <scope>NUCLEOTIDE SEQUENCE [LARGE SCALE GENOMIC DNA]</scope>
    <source>
        <strain evidence="5">cv. Tatra</strain>
        <tissue evidence="4">Young leaves</tissue>
    </source>
</reference>
<sequence length="423" mass="47653">MYELAFRELGYKLPFNDFEAEVFGRLNVAPSQLHPNAMAFIRAYQVLCRYLEVEATVPLFFHIFKIQRQRVGDQQGWVSLKHASSKIFKMFVESARGFKERYYVIKPVKEFALNSLYMDKPVFLEDGSPQLDEEGEQVTEWGLRFPLAWTSEHFQMGTKEYLSAPMDLTPEERAGFLKMKAVVKKFKPCTFTTATGAVALDKYGKPRVEARFVNTKALLACKSVEEEKLLLDNMADLASELFKLAVEHKGDKPRKKIKRTKTGSSSSMAAEEAASGTGGQTKRQREGVMAPIVDLSEDGGFVLPACISDQEFFVKNPPQVPASEKARVLNTSSAARQQQLNQDIAAVIRLAETALILNEGGPTHEAEKLLARNSKLEGQMVEMESELIDLRGKQENYSNLLVDVRHSRKDLEKVSKELEELKA</sequence>
<feature type="compositionally biased region" description="Basic residues" evidence="2">
    <location>
        <begin position="252"/>
        <end position="261"/>
    </location>
</feature>
<dbReference type="AlphaFoldDB" id="A0A2K3LHW2"/>
<protein>
    <recommendedName>
        <fullName evidence="3">Transposase (putative) gypsy type domain-containing protein</fullName>
    </recommendedName>
</protein>
<feature type="region of interest" description="Disordered" evidence="2">
    <location>
        <begin position="252"/>
        <end position="285"/>
    </location>
</feature>
<evidence type="ECO:0000256" key="2">
    <source>
        <dbReference type="SAM" id="MobiDB-lite"/>
    </source>
</evidence>